<name>A0AB33C633_MICA7</name>
<keyword evidence="2" id="KW-1185">Reference proteome</keyword>
<dbReference type="EMBL" id="CP020771">
    <property type="protein sequence ID" value="ARI84644.1"/>
    <property type="molecule type" value="Genomic_DNA"/>
</dbReference>
<dbReference type="Proteomes" id="UP000192439">
    <property type="component" value="Chromosome"/>
</dbReference>
<sequence length="62" mass="7002">MTVFFVVSWGFDLPKLVPRLRSHNIIYHAHSTGYGFRLPPGIPIITVSRNTMGYGGKKLLML</sequence>
<proteinExistence type="predicted"/>
<protein>
    <submittedName>
        <fullName evidence="1">Uncharacterized protein</fullName>
    </submittedName>
</protein>
<reference evidence="1 2" key="1">
    <citation type="journal article" date="2018" name="Harmful Algae">
        <title>The highly heterogeneous methylated genomes and diverse restriction-modification systems of bloom-forming Microcystis.</title>
        <authorList>
            <person name="Zhao L."/>
            <person name="Song Y."/>
            <person name="Li L."/>
            <person name="Gan N."/>
            <person name="Brand J.J."/>
            <person name="Song L."/>
        </authorList>
    </citation>
    <scope>NUCLEOTIDE SEQUENCE [LARGE SCALE GENOMIC DNA]</scope>
    <source>
        <strain evidence="1 2">PCC 7806SL</strain>
    </source>
</reference>
<dbReference type="AlphaFoldDB" id="A0AB33C633"/>
<accession>A0AB33C633</accession>
<gene>
    <name evidence="1" type="ORF">BH695_5365</name>
</gene>
<evidence type="ECO:0000313" key="2">
    <source>
        <dbReference type="Proteomes" id="UP000192439"/>
    </source>
</evidence>
<organism evidence="1 2">
    <name type="scientific">Microcystis aeruginosa PCC 7806SL</name>
    <dbReference type="NCBI Taxonomy" id="1903187"/>
    <lineage>
        <taxon>Bacteria</taxon>
        <taxon>Bacillati</taxon>
        <taxon>Cyanobacteriota</taxon>
        <taxon>Cyanophyceae</taxon>
        <taxon>Oscillatoriophycideae</taxon>
        <taxon>Chroococcales</taxon>
        <taxon>Microcystaceae</taxon>
        <taxon>Microcystis</taxon>
    </lineage>
</organism>
<evidence type="ECO:0000313" key="1">
    <source>
        <dbReference type="EMBL" id="ARI84644.1"/>
    </source>
</evidence>